<organism evidence="1 2">
    <name type="scientific">Tubulinosema ratisbonensis</name>
    <dbReference type="NCBI Taxonomy" id="291195"/>
    <lineage>
        <taxon>Eukaryota</taxon>
        <taxon>Fungi</taxon>
        <taxon>Fungi incertae sedis</taxon>
        <taxon>Microsporidia</taxon>
        <taxon>Tubulinosematoidea</taxon>
        <taxon>Tubulinosematidae</taxon>
        <taxon>Tubulinosema</taxon>
    </lineage>
</organism>
<protein>
    <submittedName>
        <fullName evidence="1">Uncharacterized protein</fullName>
    </submittedName>
</protein>
<evidence type="ECO:0000313" key="1">
    <source>
        <dbReference type="EMBL" id="RVD93444.1"/>
    </source>
</evidence>
<dbReference type="EMBL" id="RCSS01000005">
    <property type="protein sequence ID" value="RVD93444.1"/>
    <property type="molecule type" value="Genomic_DNA"/>
</dbReference>
<evidence type="ECO:0000313" key="2">
    <source>
        <dbReference type="Proteomes" id="UP000282876"/>
    </source>
</evidence>
<gene>
    <name evidence="1" type="ORF">TUBRATIS_000220</name>
</gene>
<accession>A0A437AQG5</accession>
<dbReference type="Proteomes" id="UP000282876">
    <property type="component" value="Unassembled WGS sequence"/>
</dbReference>
<sequence>MNKRVKFSSQEDISQTCQEILNLPSDTNLNDSSTCSDNLFILNSSSEESVLHIKNIFIENFIQDSLFTPNKNDIKTKTTDSINKLKKEVLKNDIFSLNYQLMMETIRKEYEYHAKTPESNYED</sequence>
<dbReference type="VEuPathDB" id="MicrosporidiaDB:TUBRATIS_000220"/>
<reference evidence="1 2" key="1">
    <citation type="submission" date="2018-10" db="EMBL/GenBank/DDBJ databases">
        <title>Draft genome sequence of the microsporidian Tubulinosema ratisbonensis.</title>
        <authorList>
            <person name="Polonais V."/>
            <person name="Peyretaillade E."/>
            <person name="Niehus S."/>
            <person name="Wawrzyniak I."/>
            <person name="Franchet A."/>
            <person name="Gaspin C."/>
            <person name="Reichstadt M."/>
            <person name="Belser C."/>
            <person name="Labadie K."/>
            <person name="Delbac F."/>
            <person name="Ferrandon D."/>
        </authorList>
    </citation>
    <scope>NUCLEOTIDE SEQUENCE [LARGE SCALE GENOMIC DNA]</scope>
    <source>
        <strain evidence="1 2">Franzen</strain>
    </source>
</reference>
<name>A0A437AQG5_9MICR</name>
<proteinExistence type="predicted"/>
<keyword evidence="2" id="KW-1185">Reference proteome</keyword>
<comment type="caution">
    <text evidence="1">The sequence shown here is derived from an EMBL/GenBank/DDBJ whole genome shotgun (WGS) entry which is preliminary data.</text>
</comment>
<dbReference type="AlphaFoldDB" id="A0A437AQG5"/>